<evidence type="ECO:0000313" key="7">
    <source>
        <dbReference type="Proteomes" id="UP000247476"/>
    </source>
</evidence>
<name>A0A2V5KWA2_9BACL</name>
<evidence type="ECO:0000256" key="1">
    <source>
        <dbReference type="ARBA" id="ARBA00001947"/>
    </source>
</evidence>
<dbReference type="SUPFAM" id="SSF53187">
    <property type="entry name" value="Zn-dependent exopeptidases"/>
    <property type="match status" value="1"/>
</dbReference>
<keyword evidence="3" id="KW-0378">Hydrolase</keyword>
<keyword evidence="2" id="KW-0479">Metal-binding</keyword>
<dbReference type="PANTHER" id="PTHR37326:SF1">
    <property type="entry name" value="BLL3975 PROTEIN"/>
    <property type="match status" value="1"/>
</dbReference>
<comment type="caution">
    <text evidence="6">The sequence shown here is derived from an EMBL/GenBank/DDBJ whole genome shotgun (WGS) entry which is preliminary data.</text>
</comment>
<dbReference type="Proteomes" id="UP000247476">
    <property type="component" value="Unassembled WGS sequence"/>
</dbReference>
<dbReference type="Gene3D" id="3.40.630.10">
    <property type="entry name" value="Zn peptidases"/>
    <property type="match status" value="1"/>
</dbReference>
<comment type="cofactor">
    <cofactor evidence="1">
        <name>Zn(2+)</name>
        <dbReference type="ChEBI" id="CHEBI:29105"/>
    </cofactor>
</comment>
<feature type="domain" description="Succinylglutamate desuccinylase/Aspartoacylase catalytic" evidence="5">
    <location>
        <begin position="68"/>
        <end position="254"/>
    </location>
</feature>
<dbReference type="GO" id="GO:0046872">
    <property type="term" value="F:metal ion binding"/>
    <property type="evidence" value="ECO:0007669"/>
    <property type="project" value="UniProtKB-KW"/>
</dbReference>
<dbReference type="GO" id="GO:0016811">
    <property type="term" value="F:hydrolase activity, acting on carbon-nitrogen (but not peptide) bonds, in linear amides"/>
    <property type="evidence" value="ECO:0007669"/>
    <property type="project" value="InterPro"/>
</dbReference>
<dbReference type="AlphaFoldDB" id="A0A2V5KWA2"/>
<accession>A0A2V5KWA2</accession>
<dbReference type="GO" id="GO:0016788">
    <property type="term" value="F:hydrolase activity, acting on ester bonds"/>
    <property type="evidence" value="ECO:0007669"/>
    <property type="project" value="InterPro"/>
</dbReference>
<dbReference type="EMBL" id="QJVJ01000006">
    <property type="protein sequence ID" value="PYI53956.1"/>
    <property type="molecule type" value="Genomic_DNA"/>
</dbReference>
<evidence type="ECO:0000256" key="2">
    <source>
        <dbReference type="ARBA" id="ARBA00022723"/>
    </source>
</evidence>
<evidence type="ECO:0000256" key="4">
    <source>
        <dbReference type="ARBA" id="ARBA00022833"/>
    </source>
</evidence>
<reference evidence="6 7" key="1">
    <citation type="submission" date="2018-05" db="EMBL/GenBank/DDBJ databases">
        <title>Paenibacillus flagellatus sp. nov., isolated from selenium mineral soil.</title>
        <authorList>
            <person name="Dai X."/>
        </authorList>
    </citation>
    <scope>NUCLEOTIDE SEQUENCE [LARGE SCALE GENOMIC DNA]</scope>
    <source>
        <strain evidence="6 7">DXL2</strain>
    </source>
</reference>
<organism evidence="6 7">
    <name type="scientific">Paenibacillus flagellatus</name>
    <dbReference type="NCBI Taxonomy" id="2211139"/>
    <lineage>
        <taxon>Bacteria</taxon>
        <taxon>Bacillati</taxon>
        <taxon>Bacillota</taxon>
        <taxon>Bacilli</taxon>
        <taxon>Bacillales</taxon>
        <taxon>Paenibacillaceae</taxon>
        <taxon>Paenibacillus</taxon>
    </lineage>
</organism>
<dbReference type="PANTHER" id="PTHR37326">
    <property type="entry name" value="BLL3975 PROTEIN"/>
    <property type="match status" value="1"/>
</dbReference>
<dbReference type="InterPro" id="IPR053138">
    <property type="entry name" value="N-alpha-Ac-DABA_deacetylase"/>
</dbReference>
<dbReference type="InterPro" id="IPR055438">
    <property type="entry name" value="AstE_AspA_cat"/>
</dbReference>
<dbReference type="CDD" id="cd06230">
    <property type="entry name" value="M14_ASTE_ASPA_like"/>
    <property type="match status" value="1"/>
</dbReference>
<evidence type="ECO:0000256" key="3">
    <source>
        <dbReference type="ARBA" id="ARBA00022801"/>
    </source>
</evidence>
<dbReference type="Pfam" id="PF24827">
    <property type="entry name" value="AstE_AspA_cat"/>
    <property type="match status" value="1"/>
</dbReference>
<evidence type="ECO:0000313" key="6">
    <source>
        <dbReference type="EMBL" id="PYI53956.1"/>
    </source>
</evidence>
<evidence type="ECO:0000259" key="5">
    <source>
        <dbReference type="Pfam" id="PF24827"/>
    </source>
</evidence>
<keyword evidence="7" id="KW-1185">Reference proteome</keyword>
<keyword evidence="4" id="KW-0862">Zinc</keyword>
<dbReference type="InterPro" id="IPR043795">
    <property type="entry name" value="N-alpha-Ac-DABA-like"/>
</dbReference>
<sequence length="365" mass="39190">MSGRRIAPPAGNERKESAARMAVRMEINRYDMKSRVPGTKRSFELLADVGLDEPLTMPVLQVDGVRDGNTLLVLASVHGDEYEGVETALRLFRDLPPEKLAGTVVLVPAANPLAYRGGARVTPEDGLNMARTFPGNPEGTPTERIAYELHHRFIARSDFLLDLHSGGTHYAVSALVGYYHDDGSDVGRRSRAAAESFGAPLLWAHESVAPGRTVSSALALGVPWLYTEAYGGRRVRRDEAELFYAGALRLMRHLGMLEADDAGKEAGLPPAAAPLRVYGDGNFDGSETAGADGFFLPSAALGTIVRPGDAIGDICGLDGDVRETVRASREGLLVMIAGTPTVRRGEPLFMLAETRSGMTPRETAH</sequence>
<proteinExistence type="predicted"/>
<gene>
    <name evidence="6" type="ORF">DLM86_15500</name>
</gene>
<protein>
    <recommendedName>
        <fullName evidence="5">Succinylglutamate desuccinylase/Aspartoacylase catalytic domain-containing protein</fullName>
    </recommendedName>
</protein>
<dbReference type="PIRSF" id="PIRSF039012">
    <property type="entry name" value="ASP"/>
    <property type="match status" value="1"/>
</dbReference>